<feature type="compositionally biased region" description="Polar residues" evidence="1">
    <location>
        <begin position="481"/>
        <end position="490"/>
    </location>
</feature>
<accession>A0A6J4T4J2</accession>
<feature type="non-terminal residue" evidence="2">
    <location>
        <position position="1"/>
    </location>
</feature>
<feature type="compositionally biased region" description="Basic residues" evidence="1">
    <location>
        <begin position="60"/>
        <end position="77"/>
    </location>
</feature>
<feature type="non-terminal residue" evidence="2">
    <location>
        <position position="490"/>
    </location>
</feature>
<feature type="region of interest" description="Disordered" evidence="1">
    <location>
        <begin position="282"/>
        <end position="490"/>
    </location>
</feature>
<feature type="compositionally biased region" description="Basic residues" evidence="1">
    <location>
        <begin position="115"/>
        <end position="127"/>
    </location>
</feature>
<name>A0A6J4T4J2_9ACTN</name>
<gene>
    <name evidence="2" type="ORF">AVDCRST_MAG69-2615</name>
</gene>
<proteinExistence type="predicted"/>
<feature type="compositionally biased region" description="Low complexity" evidence="1">
    <location>
        <begin position="357"/>
        <end position="367"/>
    </location>
</feature>
<feature type="compositionally biased region" description="Low complexity" evidence="1">
    <location>
        <begin position="335"/>
        <end position="345"/>
    </location>
</feature>
<feature type="compositionally biased region" description="Basic residues" evidence="1">
    <location>
        <begin position="381"/>
        <end position="392"/>
    </location>
</feature>
<feature type="compositionally biased region" description="Basic and acidic residues" evidence="1">
    <location>
        <begin position="48"/>
        <end position="59"/>
    </location>
</feature>
<evidence type="ECO:0000256" key="1">
    <source>
        <dbReference type="SAM" id="MobiDB-lite"/>
    </source>
</evidence>
<feature type="region of interest" description="Disordered" evidence="1">
    <location>
        <begin position="158"/>
        <end position="182"/>
    </location>
</feature>
<organism evidence="2">
    <name type="scientific">uncultured Solirubrobacteraceae bacterium</name>
    <dbReference type="NCBI Taxonomy" id="1162706"/>
    <lineage>
        <taxon>Bacteria</taxon>
        <taxon>Bacillati</taxon>
        <taxon>Actinomycetota</taxon>
        <taxon>Thermoleophilia</taxon>
        <taxon>Solirubrobacterales</taxon>
        <taxon>Solirubrobacteraceae</taxon>
        <taxon>environmental samples</taxon>
    </lineage>
</organism>
<reference evidence="2" key="1">
    <citation type="submission" date="2020-02" db="EMBL/GenBank/DDBJ databases">
        <authorList>
            <person name="Meier V. D."/>
        </authorList>
    </citation>
    <scope>NUCLEOTIDE SEQUENCE</scope>
    <source>
        <strain evidence="2">AVDCRST_MAG69</strain>
    </source>
</reference>
<feature type="compositionally biased region" description="Basic and acidic residues" evidence="1">
    <location>
        <begin position="89"/>
        <end position="98"/>
    </location>
</feature>
<dbReference type="AlphaFoldDB" id="A0A6J4T4J2"/>
<dbReference type="EMBL" id="CADCVP010000285">
    <property type="protein sequence ID" value="CAA9513360.1"/>
    <property type="molecule type" value="Genomic_DNA"/>
</dbReference>
<protein>
    <submittedName>
        <fullName evidence="2">Polysaccharide biosynthesis protein</fullName>
    </submittedName>
</protein>
<feature type="compositionally biased region" description="Low complexity" evidence="1">
    <location>
        <begin position="313"/>
        <end position="323"/>
    </location>
</feature>
<sequence length="490" mass="51758">EEPPAPAGDRRRGVPARRGHLEGHRAGAPAGVHAAPDAGGLRHRRAAAHLDHPGLDRRAPRSRRGLRPLLVPRRRSRSPAGAGPHRDRRAGAHDELRGAGRGHLRRAAVGVDARRRARARDARRRARPVGVHQPRARLRPAARRGGCARLPDHIAGQRRADGGADAVARGRPGRGRLRPGPGQLRRLRGGVARAVVEPPGAARLRARPRPRRAAQADAALRAADRAGRGVGLRAVRDRPLLSLPGGVRGGSGAVLAVGETGGGGHLHRPRLPARVAAAGLLGHRRGRGGPPLRPRGDLLRALHRGGGGRTRAARPLDPAPARSRVLRRPGGAGMGRARLGALRALPHPGGDGRPRARAGAHGAAGAGRPRRQRAAAAPARRPARDRRRRPGAGRRLPRDAGHPPRAHPPCLSRPLRVAAPGPDRRRHGRGDRGGGVPGCRFRRGGPGRPPAAAGRHSARSVGGPFLPTRRDRRRAPRAGTSPAQRRTSRL</sequence>
<feature type="region of interest" description="Disordered" evidence="1">
    <location>
        <begin position="1"/>
        <end position="132"/>
    </location>
</feature>
<evidence type="ECO:0000313" key="2">
    <source>
        <dbReference type="EMBL" id="CAA9513360.1"/>
    </source>
</evidence>